<keyword evidence="3" id="KW-0540">Nuclease</keyword>
<dbReference type="AlphaFoldDB" id="A0A1I0C191"/>
<gene>
    <name evidence="3" type="ORF">SAMN05216412_103216</name>
</gene>
<dbReference type="Pfam" id="PF13175">
    <property type="entry name" value="AAA_15"/>
    <property type="match status" value="2"/>
</dbReference>
<evidence type="ECO:0000313" key="4">
    <source>
        <dbReference type="Proteomes" id="UP000183339"/>
    </source>
</evidence>
<name>A0A1I0C191_9PROT</name>
<dbReference type="GO" id="GO:0004519">
    <property type="term" value="F:endonuclease activity"/>
    <property type="evidence" value="ECO:0007669"/>
    <property type="project" value="UniProtKB-KW"/>
</dbReference>
<evidence type="ECO:0000259" key="1">
    <source>
        <dbReference type="Pfam" id="PF13175"/>
    </source>
</evidence>
<dbReference type="InterPro" id="IPR034139">
    <property type="entry name" value="TOPRIM_OLD"/>
</dbReference>
<dbReference type="InterPro" id="IPR051396">
    <property type="entry name" value="Bact_Antivir_Def_Nuclease"/>
</dbReference>
<evidence type="ECO:0000259" key="2">
    <source>
        <dbReference type="Pfam" id="PF20469"/>
    </source>
</evidence>
<evidence type="ECO:0000313" key="3">
    <source>
        <dbReference type="EMBL" id="SET12718.1"/>
    </source>
</evidence>
<dbReference type="InterPro" id="IPR027417">
    <property type="entry name" value="P-loop_NTPase"/>
</dbReference>
<dbReference type="Proteomes" id="UP000183339">
    <property type="component" value="Unassembled WGS sequence"/>
</dbReference>
<feature type="domain" description="OLD protein-like TOPRIM" evidence="2">
    <location>
        <begin position="451"/>
        <end position="521"/>
    </location>
</feature>
<dbReference type="Pfam" id="PF20469">
    <property type="entry name" value="OLD-like_TOPRIM"/>
    <property type="match status" value="1"/>
</dbReference>
<dbReference type="OrthoDB" id="3322489at2"/>
<reference evidence="3 4" key="1">
    <citation type="submission" date="2016-10" db="EMBL/GenBank/DDBJ databases">
        <authorList>
            <person name="de Groot N.N."/>
        </authorList>
    </citation>
    <scope>NUCLEOTIDE SEQUENCE [LARGE SCALE GENOMIC DNA]</scope>
    <source>
        <strain evidence="3 4">Nl7</strain>
    </source>
</reference>
<sequence>MHIKNISVKNFRLLHDIDLLLESKTTVIVGRNNSGKTSLTEVIKRLLTENNVTFRLEDFSFGTHRQFWSAFIAATQGVSESEVRKILPAIEIRLNFSYEIDEPLGMLSDFIVDLDPDCTEALVVARYALKEGRVKELFAALMGTDENARPEVFRVLRDRVPSLFGLSFAALDPNDPTNERAVEGSLVRALCASGFISAQRGLDDATQKDRVVIGKVLESLFTTAKINAADSESYNTAAELEIAVSKIQEDIGEDFNAKLNTLLPALSIFGYPGLSDLKLLTETTLDVERLLTNHTKVRYTGANGIHLPETYNGLGARNIILILLQLREFFKLYLAMEPRPAVQVVFIEEPEVHLHPQMQEVFIRKLDEIATVFSKEQGVRWPVQFIVSTHSSHVANEAHFETIRYFLSTVDEGSSAFRTIVKDLRKGLLAKGEPEKAFLHQYMTLTRCDLFFADKAILIEGTTERLLLPRIMEIIDEGQPEGNKLGSQYISVMEVGGAYAHIFFGLLEFLEIPTLIITDIDTVKPNGKGRYEACPVSDGERSSNTCIKAWFDNPTVTPAHLLAAEETKKICGKKRLAFQQPEEKDGPCGRSFEDAFMLANKALFEFPGPSVEECAAQAWLAARDVKKSEFVLQHAITVAKWNIPRYIRDGLVWLANNDVPQSSVATPSAEFVK</sequence>
<dbReference type="EMBL" id="FOHI01000003">
    <property type="protein sequence ID" value="SET12718.1"/>
    <property type="molecule type" value="Genomic_DNA"/>
</dbReference>
<dbReference type="InterPro" id="IPR041685">
    <property type="entry name" value="AAA_GajA/Old/RecF-like"/>
</dbReference>
<protein>
    <submittedName>
        <fullName evidence="3">Predicted ATP-dependent endonuclease of the OLD family, contains P-loop ATPase and TOPRIM domains</fullName>
    </submittedName>
</protein>
<proteinExistence type="predicted"/>
<feature type="domain" description="Endonuclease GajA/Old nuclease/RecF-like AAA" evidence="1">
    <location>
        <begin position="193"/>
        <end position="395"/>
    </location>
</feature>
<accession>A0A1I0C191</accession>
<dbReference type="PANTHER" id="PTHR43581">
    <property type="entry name" value="ATP/GTP PHOSPHATASE"/>
    <property type="match status" value="1"/>
</dbReference>
<dbReference type="Gene3D" id="3.40.50.300">
    <property type="entry name" value="P-loop containing nucleotide triphosphate hydrolases"/>
    <property type="match status" value="2"/>
</dbReference>
<keyword evidence="3" id="KW-0255">Endonuclease</keyword>
<dbReference type="CDD" id="cd01026">
    <property type="entry name" value="TOPRIM_OLD"/>
    <property type="match status" value="1"/>
</dbReference>
<dbReference type="SUPFAM" id="SSF52540">
    <property type="entry name" value="P-loop containing nucleoside triphosphate hydrolases"/>
    <property type="match status" value="1"/>
</dbReference>
<dbReference type="PANTHER" id="PTHR43581:SF2">
    <property type="entry name" value="EXCINUCLEASE ATPASE SUBUNIT"/>
    <property type="match status" value="1"/>
</dbReference>
<keyword evidence="3" id="KW-0378">Hydrolase</keyword>
<dbReference type="RefSeq" id="WP_074706243.1">
    <property type="nucleotide sequence ID" value="NZ_FOHI01000003.1"/>
</dbReference>
<feature type="domain" description="Endonuclease GajA/Old nuclease/RecF-like AAA" evidence="1">
    <location>
        <begin position="1"/>
        <end position="98"/>
    </location>
</feature>
<organism evidence="3 4">
    <name type="scientific">Nitrosospira multiformis</name>
    <dbReference type="NCBI Taxonomy" id="1231"/>
    <lineage>
        <taxon>Bacteria</taxon>
        <taxon>Pseudomonadati</taxon>
        <taxon>Pseudomonadota</taxon>
        <taxon>Betaproteobacteria</taxon>
        <taxon>Nitrosomonadales</taxon>
        <taxon>Nitrosomonadaceae</taxon>
        <taxon>Nitrosospira</taxon>
    </lineage>
</organism>